<sequence length="160" mass="17585">MRVRIKSLALVITLLLSLAAPAFAAMSESDAKYAQNASVLTQEFSNAIGTWGDTYQAAPDKFGSAEYKVWMKKAQIADNLVKTSLVNFSKIKVSSGFKKSDATLRKFIKAYTSAINLYAPAIKKNDKKLVKKANDAILNATTLFSTWSNDFAKDTTNLMK</sequence>
<evidence type="ECO:0000313" key="1">
    <source>
        <dbReference type="EMBL" id="CAB4546651.1"/>
    </source>
</evidence>
<organism evidence="1">
    <name type="scientific">freshwater metagenome</name>
    <dbReference type="NCBI Taxonomy" id="449393"/>
    <lineage>
        <taxon>unclassified sequences</taxon>
        <taxon>metagenomes</taxon>
        <taxon>ecological metagenomes</taxon>
    </lineage>
</organism>
<name>A0A6J6C5L1_9ZZZZ</name>
<gene>
    <name evidence="1" type="ORF">UFOPK1506_00159</name>
</gene>
<proteinExistence type="predicted"/>
<protein>
    <submittedName>
        <fullName evidence="1">Unannotated protein</fullName>
    </submittedName>
</protein>
<dbReference type="EMBL" id="CAEZSV010000015">
    <property type="protein sequence ID" value="CAB4546651.1"/>
    <property type="molecule type" value="Genomic_DNA"/>
</dbReference>
<dbReference type="AlphaFoldDB" id="A0A6J6C5L1"/>
<reference evidence="1" key="1">
    <citation type="submission" date="2020-05" db="EMBL/GenBank/DDBJ databases">
        <authorList>
            <person name="Chiriac C."/>
            <person name="Salcher M."/>
            <person name="Ghai R."/>
            <person name="Kavagutti S V."/>
        </authorList>
    </citation>
    <scope>NUCLEOTIDE SEQUENCE</scope>
</reference>
<accession>A0A6J6C5L1</accession>